<dbReference type="Pfam" id="PF03797">
    <property type="entry name" value="Autotransporter"/>
    <property type="match status" value="1"/>
</dbReference>
<evidence type="ECO:0000313" key="3">
    <source>
        <dbReference type="Proteomes" id="UP000199071"/>
    </source>
</evidence>
<dbReference type="Proteomes" id="UP000199071">
    <property type="component" value="Unassembled WGS sequence"/>
</dbReference>
<reference evidence="2 3" key="1">
    <citation type="submission" date="2016-10" db="EMBL/GenBank/DDBJ databases">
        <authorList>
            <person name="de Groot N.N."/>
        </authorList>
    </citation>
    <scope>NUCLEOTIDE SEQUENCE [LARGE SCALE GENOMIC DNA]</scope>
    <source>
        <strain evidence="2 3">ATCC 35022</strain>
    </source>
</reference>
<dbReference type="SUPFAM" id="SSF103515">
    <property type="entry name" value="Autotransporter"/>
    <property type="match status" value="1"/>
</dbReference>
<dbReference type="GO" id="GO:0019867">
    <property type="term" value="C:outer membrane"/>
    <property type="evidence" value="ECO:0007669"/>
    <property type="project" value="InterPro"/>
</dbReference>
<dbReference type="NCBIfam" id="TIGR01414">
    <property type="entry name" value="autotrans_barl"/>
    <property type="match status" value="1"/>
</dbReference>
<organism evidence="2 3">
    <name type="scientific">Bauldia litoralis</name>
    <dbReference type="NCBI Taxonomy" id="665467"/>
    <lineage>
        <taxon>Bacteria</taxon>
        <taxon>Pseudomonadati</taxon>
        <taxon>Pseudomonadota</taxon>
        <taxon>Alphaproteobacteria</taxon>
        <taxon>Hyphomicrobiales</taxon>
        <taxon>Kaistiaceae</taxon>
        <taxon>Bauldia</taxon>
    </lineage>
</organism>
<evidence type="ECO:0000313" key="2">
    <source>
        <dbReference type="EMBL" id="SDB04935.1"/>
    </source>
</evidence>
<feature type="domain" description="Autotransporter" evidence="1">
    <location>
        <begin position="687"/>
        <end position="965"/>
    </location>
</feature>
<dbReference type="PROSITE" id="PS51208">
    <property type="entry name" value="AUTOTRANSPORTER"/>
    <property type="match status" value="1"/>
</dbReference>
<dbReference type="AlphaFoldDB" id="A0A1G6A937"/>
<evidence type="ECO:0000259" key="1">
    <source>
        <dbReference type="PROSITE" id="PS51208"/>
    </source>
</evidence>
<dbReference type="InterPro" id="IPR036709">
    <property type="entry name" value="Autotransporte_beta_dom_sf"/>
</dbReference>
<dbReference type="InterPro" id="IPR005546">
    <property type="entry name" value="Autotransporte_beta"/>
</dbReference>
<keyword evidence="3" id="KW-1185">Reference proteome</keyword>
<sequence length="965" mass="99394">MPMPVDRSAGRNTLTSVRSRLASALLLGTAIVLPWSPGVADPLPPLDYMTLDFGDNQTFLTGIRGDNIVGNYVVPGTTATGGLLYDSATGTWSPFPYATPDGVNYPGADTASPYGPSFGSPGGILRVVGSYKAKGGTVDLGYLYDGAAAPGKELTTLVYPDPDVLFTILHSNFGNTAVGNYDTGPLTGNAFIYDIPTGAFTTNNKLGAISTTAYGVWGDKIAGGYGDFGPDGEPGFEHGYIYDRTTDTWKTYDHPGALVTHFEGITGAGRTGEYNLIADWVGIDGMHGSVLHVDADGNETWIPIEVPGASSTSVNSIHQNKVIGVYTDADGVHGFIVEVPGIYNPIHNLGTLKTVAPGAAAISAGVGDDVVNDGVIRAKGIKSVGVASDTYGVIYNNGLIAARGAGGAAVDMGGDFGTLLNSGILQARAGAVALRATGNAFGTAVVNTGLIDGRVKVKAGPDARFENSGVMGVFRKGVGVRHVVSGTYAQTEEGALALRVAGRRNDMLKVDGAARLGGTVAPLIRRGDLKNRYKLVTASDEITGTFDELDAIGLPRFLSASLDYSDTKVVLDLKAQFAKQKDLDRNQHAVAGGLDDAFNEGGGIDDGLNVALFDIAGSPADALDMLSGEVYASEQSVLINEALFGRKALLDRIRQAGGGGGATGSDLALGYADAPAGNAPPFPGTQTASPDPALWAQGLGSWSDIDGGKNAEDVSSSFGGILGGVDYRVNDWLVGLAWGYSQSNTDIDGLSSSARADTGTIAAYAGTTMGAWSLRAGASYGLNFIDSNRTVSFAGFKNNVKADYRAGTTQVFGEIGYQAMVQGIELEPFANLAWVHLQTESFKESGGAGALDGSSGSSDVGYTTIGFRAARDYGLPNGQILTPRVSVAWQAAFGDLTPTAVLALAGTQGANFTVAGAPLAANTALIDAGFDLGVGGNAKVGLSYLGQFSSSDSNNAVWGSFTKAF</sequence>
<name>A0A1G6A937_9HYPH</name>
<dbReference type="STRING" id="665467.SAMN02982931_00327"/>
<dbReference type="EMBL" id="FMXQ01000001">
    <property type="protein sequence ID" value="SDB04935.1"/>
    <property type="molecule type" value="Genomic_DNA"/>
</dbReference>
<protein>
    <submittedName>
        <fullName evidence="2">Outer membrane autotransporter barrel domain-containing protein</fullName>
    </submittedName>
</protein>
<dbReference type="Gene3D" id="2.40.128.130">
    <property type="entry name" value="Autotransporter beta-domain"/>
    <property type="match status" value="1"/>
</dbReference>
<gene>
    <name evidence="2" type="ORF">SAMN02982931_00327</name>
</gene>
<proteinExistence type="predicted"/>
<accession>A0A1G6A937</accession>
<dbReference type="SMART" id="SM00869">
    <property type="entry name" value="Autotransporter"/>
    <property type="match status" value="1"/>
</dbReference>
<dbReference type="InterPro" id="IPR006315">
    <property type="entry name" value="OM_autotransptr_brl_dom"/>
</dbReference>